<dbReference type="Gene3D" id="3.20.20.300">
    <property type="entry name" value="Glycoside hydrolase, family 3, N-terminal domain"/>
    <property type="match status" value="1"/>
</dbReference>
<dbReference type="InterPro" id="IPR002772">
    <property type="entry name" value="Glyco_hydro_3_C"/>
</dbReference>
<dbReference type="InterPro" id="IPR001764">
    <property type="entry name" value="Glyco_hydro_3_N"/>
</dbReference>
<evidence type="ECO:0000256" key="4">
    <source>
        <dbReference type="ARBA" id="ARBA00032194"/>
    </source>
</evidence>
<dbReference type="SUPFAM" id="SSF51445">
    <property type="entry name" value="(Trans)glycosidases"/>
    <property type="match status" value="1"/>
</dbReference>
<dbReference type="Pfam" id="PF01915">
    <property type="entry name" value="Glyco_hydro_3_C"/>
    <property type="match status" value="1"/>
</dbReference>
<dbReference type="InterPro" id="IPR036881">
    <property type="entry name" value="Glyco_hydro_3_C_sf"/>
</dbReference>
<dbReference type="GO" id="GO:0008422">
    <property type="term" value="F:beta-glucosidase activity"/>
    <property type="evidence" value="ECO:0007669"/>
    <property type="project" value="UniProtKB-ARBA"/>
</dbReference>
<accession>A0A844H5L7</accession>
<evidence type="ECO:0000313" key="8">
    <source>
        <dbReference type="Proteomes" id="UP000442533"/>
    </source>
</evidence>
<evidence type="ECO:0000256" key="5">
    <source>
        <dbReference type="ARBA" id="ARBA00032594"/>
    </source>
</evidence>
<evidence type="ECO:0000256" key="3">
    <source>
        <dbReference type="ARBA" id="ARBA00031448"/>
    </source>
</evidence>
<gene>
    <name evidence="7" type="ORF">GL279_11950</name>
</gene>
<keyword evidence="8" id="KW-1185">Reference proteome</keyword>
<dbReference type="Pfam" id="PF14310">
    <property type="entry name" value="Fn3-like"/>
    <property type="match status" value="1"/>
</dbReference>
<evidence type="ECO:0000256" key="1">
    <source>
        <dbReference type="ARBA" id="ARBA00005336"/>
    </source>
</evidence>
<feature type="domain" description="Fibronectin type III-like" evidence="6">
    <location>
        <begin position="726"/>
        <end position="799"/>
    </location>
</feature>
<protein>
    <recommendedName>
        <fullName evidence="5">Beta-D-glucoside glucohydrolase</fullName>
    </recommendedName>
    <alternativeName>
        <fullName evidence="3">Cellobiase</fullName>
    </alternativeName>
    <alternativeName>
        <fullName evidence="4">Gentiobiase</fullName>
    </alternativeName>
</protein>
<reference evidence="7 8" key="1">
    <citation type="submission" date="2019-11" db="EMBL/GenBank/DDBJ databases">
        <authorList>
            <person name="Dong K."/>
        </authorList>
    </citation>
    <scope>NUCLEOTIDE SEQUENCE [LARGE SCALE GENOMIC DNA]</scope>
    <source>
        <strain evidence="7 8">JCM 17370</strain>
    </source>
</reference>
<evidence type="ECO:0000256" key="2">
    <source>
        <dbReference type="ARBA" id="ARBA00022801"/>
    </source>
</evidence>
<dbReference type="PRINTS" id="PR00133">
    <property type="entry name" value="GLHYDRLASE3"/>
</dbReference>
<keyword evidence="2" id="KW-0378">Hydrolase</keyword>
<organism evidence="7 8">
    <name type="scientific">Paracoccus limosus</name>
    <dbReference type="NCBI Taxonomy" id="913252"/>
    <lineage>
        <taxon>Bacteria</taxon>
        <taxon>Pseudomonadati</taxon>
        <taxon>Pseudomonadota</taxon>
        <taxon>Alphaproteobacteria</taxon>
        <taxon>Rhodobacterales</taxon>
        <taxon>Paracoccaceae</taxon>
        <taxon>Paracoccus</taxon>
    </lineage>
</organism>
<dbReference type="Gene3D" id="3.40.50.1700">
    <property type="entry name" value="Glycoside hydrolase family 3 C-terminal domain"/>
    <property type="match status" value="1"/>
</dbReference>
<dbReference type="InterPro" id="IPR026891">
    <property type="entry name" value="Fn3-like"/>
</dbReference>
<dbReference type="InterPro" id="IPR050288">
    <property type="entry name" value="Cellulose_deg_GH3"/>
</dbReference>
<dbReference type="InterPro" id="IPR017853">
    <property type="entry name" value="GH"/>
</dbReference>
<dbReference type="FunFam" id="2.60.40.10:FF:000495">
    <property type="entry name" value="Periplasmic beta-glucosidase"/>
    <property type="match status" value="1"/>
</dbReference>
<name>A0A844H5L7_9RHOB</name>
<evidence type="ECO:0000259" key="6">
    <source>
        <dbReference type="SMART" id="SM01217"/>
    </source>
</evidence>
<comment type="similarity">
    <text evidence="1">Belongs to the glycosyl hydrolase 3 family.</text>
</comment>
<sequence length="815" mass="87036">MPLPFAQSLVAMAARGCGPAWPAGDGMAQHAGMDAFLDALLGRMTLQQKIGQLNYPHAVGLDMTGVGKTVDAPAMIRRGQLAGVSAGSGQAERRELQRIAMEEAPHPIPLLIGKDCIQRYRTGGPIPLALACSWDLALIHRIARMTATEARADGVNINWAPMLDICFDARWGRIAEGNGEFPWLGARIAETITRAYQGEDGDMARPDRMMATLKHFCGYGLAQAGRDYAAVEAGAPTLWRIIEPFRAGIAAGAGAVMVSFNTINSIPVTAHVVLLQEVLRRKLGFRGLIVTDFTAIDPELINHGIAADSREAAYLAFKAGVNLDLVSEAFLRHLPGLVAEGAADPDAFSRPYGAWRLGPITADDVTQRCREVLEAKYRLGLFHDPYLGLEPARLAAVTRSPDHIALVREAAARSCVLLKNEGVLPLAPQGTVALIGPLADDRIDMQGTWAIDVDPAQNVTLLEGVQAIPGIRVLHAKGCNITDDPDLACRLNMHNTARPSVVIGPDTPVQMLDQALAVAAQADALILCLGEAKEHSGESSTRLDVQIPLDQRPLFDAISDYAQAAGKPLVLIAMAGRPLALTHEAARVPALIFTGHPGAEGGHALAEIVFGRRDPVARLAFALPRHVGQLPLCTESLPTGRPIQGLGVSLDCDGARDAAGGHVFRKFTTACILEAPHTPLYPAGFGLGYTSFAYGAPQASASRQQGEAQLDLTITVTNTGPRAGEELVQLYLNDPVASISRPTRELRGFQRVTLAPGESREVRFQVGTEALAFWQGETLAGAVLDWEPGRFVFFLGPDSANLQAVEVIWDKAAEA</sequence>
<dbReference type="InterPro" id="IPR013783">
    <property type="entry name" value="Ig-like_fold"/>
</dbReference>
<dbReference type="Gene3D" id="2.60.40.10">
    <property type="entry name" value="Immunoglobulins"/>
    <property type="match status" value="1"/>
</dbReference>
<dbReference type="PANTHER" id="PTHR42715">
    <property type="entry name" value="BETA-GLUCOSIDASE"/>
    <property type="match status" value="1"/>
</dbReference>
<dbReference type="InterPro" id="IPR036962">
    <property type="entry name" value="Glyco_hydro_3_N_sf"/>
</dbReference>
<dbReference type="Pfam" id="PF00933">
    <property type="entry name" value="Glyco_hydro_3"/>
    <property type="match status" value="1"/>
</dbReference>
<dbReference type="AlphaFoldDB" id="A0A844H5L7"/>
<evidence type="ECO:0000313" key="7">
    <source>
        <dbReference type="EMBL" id="MTH35315.1"/>
    </source>
</evidence>
<dbReference type="PANTHER" id="PTHR42715:SF10">
    <property type="entry name" value="BETA-GLUCOSIDASE"/>
    <property type="match status" value="1"/>
</dbReference>
<dbReference type="EMBL" id="WMIF01000015">
    <property type="protein sequence ID" value="MTH35315.1"/>
    <property type="molecule type" value="Genomic_DNA"/>
</dbReference>
<dbReference type="SMART" id="SM01217">
    <property type="entry name" value="Fn3_like"/>
    <property type="match status" value="1"/>
</dbReference>
<dbReference type="Proteomes" id="UP000442533">
    <property type="component" value="Unassembled WGS sequence"/>
</dbReference>
<dbReference type="SUPFAM" id="SSF52279">
    <property type="entry name" value="Beta-D-glucan exohydrolase, C-terminal domain"/>
    <property type="match status" value="1"/>
</dbReference>
<comment type="caution">
    <text evidence="7">The sequence shown here is derived from an EMBL/GenBank/DDBJ whole genome shotgun (WGS) entry which is preliminary data.</text>
</comment>
<proteinExistence type="inferred from homology"/>
<dbReference type="GO" id="GO:0005975">
    <property type="term" value="P:carbohydrate metabolic process"/>
    <property type="evidence" value="ECO:0007669"/>
    <property type="project" value="InterPro"/>
</dbReference>
<dbReference type="OrthoDB" id="9781691at2"/>